<comment type="caution">
    <text evidence="2">The sequence shown here is derived from an EMBL/GenBank/DDBJ whole genome shotgun (WGS) entry which is preliminary data.</text>
</comment>
<dbReference type="Pfam" id="PF00480">
    <property type="entry name" value="ROK"/>
    <property type="match status" value="1"/>
</dbReference>
<dbReference type="EMBL" id="BSDP01000001">
    <property type="protein sequence ID" value="GLI26005.1"/>
    <property type="molecule type" value="Genomic_DNA"/>
</dbReference>
<dbReference type="Pfam" id="PF13412">
    <property type="entry name" value="HTH_24"/>
    <property type="match status" value="1"/>
</dbReference>
<dbReference type="AlphaFoldDB" id="A0A9W6CTB3"/>
<dbReference type="Gene3D" id="3.30.420.40">
    <property type="match status" value="2"/>
</dbReference>
<dbReference type="InterPro" id="IPR000600">
    <property type="entry name" value="ROK"/>
</dbReference>
<dbReference type="CDD" id="cd23763">
    <property type="entry name" value="ASKHA_ATPase_ROK"/>
    <property type="match status" value="1"/>
</dbReference>
<evidence type="ECO:0008006" key="4">
    <source>
        <dbReference type="Google" id="ProtNLM"/>
    </source>
</evidence>
<protein>
    <recommendedName>
        <fullName evidence="4">ROK family protein</fullName>
    </recommendedName>
</protein>
<keyword evidence="3" id="KW-1185">Reference proteome</keyword>
<dbReference type="PANTHER" id="PTHR18964">
    <property type="entry name" value="ROK (REPRESSOR, ORF, KINASE) FAMILY"/>
    <property type="match status" value="1"/>
</dbReference>
<proteinExistence type="inferred from homology"/>
<dbReference type="PANTHER" id="PTHR18964:SF149">
    <property type="entry name" value="BIFUNCTIONAL UDP-N-ACETYLGLUCOSAMINE 2-EPIMERASE_N-ACETYLMANNOSAMINE KINASE"/>
    <property type="match status" value="1"/>
</dbReference>
<dbReference type="InterPro" id="IPR036388">
    <property type="entry name" value="WH-like_DNA-bd_sf"/>
</dbReference>
<dbReference type="InterPro" id="IPR043129">
    <property type="entry name" value="ATPase_NBD"/>
</dbReference>
<evidence type="ECO:0000313" key="2">
    <source>
        <dbReference type="EMBL" id="GLI26005.1"/>
    </source>
</evidence>
<comment type="similarity">
    <text evidence="1">Belongs to the ROK (NagC/XylR) family.</text>
</comment>
<evidence type="ECO:0000313" key="3">
    <source>
        <dbReference type="Proteomes" id="UP001144396"/>
    </source>
</evidence>
<dbReference type="RefSeq" id="WP_281882004.1">
    <property type="nucleotide sequence ID" value="NZ_BSDP01000001.1"/>
</dbReference>
<dbReference type="InterPro" id="IPR036390">
    <property type="entry name" value="WH_DNA-bd_sf"/>
</dbReference>
<dbReference type="Proteomes" id="UP001144396">
    <property type="component" value="Unassembled WGS sequence"/>
</dbReference>
<gene>
    <name evidence="2" type="ORF">ARHIZOSPH14_02470</name>
</gene>
<accession>A0A9W6CTB3</accession>
<dbReference type="Gene3D" id="1.10.10.10">
    <property type="entry name" value="Winged helix-like DNA-binding domain superfamily/Winged helix DNA-binding domain"/>
    <property type="match status" value="1"/>
</dbReference>
<sequence length="391" mass="39824">MTDATAKGTPAWLGAVNDRAGLSVLLEHGPLTRQRICELVGVSKPTASLIMQRLIAGGFIEERGRVSRSAGPSAVVYAARLDRSLGVAVDLDARELRARVVDAAGTEHPLVRHDLPADPGARDAVGELRHAIAAACAAASADAAAVRTVCIGIPGYVDPGRDGALFSETLPGWPTTGLHAALERALDREVLIENDVDLAALAERALGERSDAFALLWLGNGVGAAFDAAGELHRGSFGGAGEIGFLPAPATAVGIDPDARTVQDLVGAGAVARLARAHGLEPDGDALAGLADSPARDAVLRELAERVALAALPVLAVLDPAALVLGGPTAAAGGADLAAAVQERIRATSRWYPEVVASAVVEAPVLAGASVLAGRRVRRALLDEVAEVGEG</sequence>
<name>A0A9W6CTB3_9MICO</name>
<dbReference type="SUPFAM" id="SSF46785">
    <property type="entry name" value="Winged helix' DNA-binding domain"/>
    <property type="match status" value="1"/>
</dbReference>
<reference evidence="2" key="1">
    <citation type="submission" date="2022-12" db="EMBL/GenBank/DDBJ databases">
        <title>Reference genome sequencing for broad-spectrum identification of bacterial and archaeal isolates by mass spectrometry.</title>
        <authorList>
            <person name="Sekiguchi Y."/>
            <person name="Tourlousse D.M."/>
        </authorList>
    </citation>
    <scope>NUCLEOTIDE SEQUENCE</scope>
    <source>
        <strain evidence="2">14</strain>
    </source>
</reference>
<dbReference type="SUPFAM" id="SSF53067">
    <property type="entry name" value="Actin-like ATPase domain"/>
    <property type="match status" value="1"/>
</dbReference>
<evidence type="ECO:0000256" key="1">
    <source>
        <dbReference type="ARBA" id="ARBA00006479"/>
    </source>
</evidence>
<organism evidence="2 3">
    <name type="scientific">Agromyces rhizosphaerae</name>
    <dbReference type="NCBI Taxonomy" id="88374"/>
    <lineage>
        <taxon>Bacteria</taxon>
        <taxon>Bacillati</taxon>
        <taxon>Actinomycetota</taxon>
        <taxon>Actinomycetes</taxon>
        <taxon>Micrococcales</taxon>
        <taxon>Microbacteriaceae</taxon>
        <taxon>Agromyces</taxon>
    </lineage>
</organism>